<feature type="transmembrane region" description="Helical" evidence="1">
    <location>
        <begin position="49"/>
        <end position="67"/>
    </location>
</feature>
<dbReference type="EMBL" id="CP058627">
    <property type="protein sequence ID" value="QLG88403.1"/>
    <property type="molecule type" value="Genomic_DNA"/>
</dbReference>
<evidence type="ECO:0000256" key="1">
    <source>
        <dbReference type="SAM" id="Phobius"/>
    </source>
</evidence>
<dbReference type="AlphaFoldDB" id="A0A7H9BI53"/>
<keyword evidence="1" id="KW-1133">Transmembrane helix</keyword>
<sequence length="406" mass="46100">MNTQNTRQNGVASFTDPQNFSLVLGGPLFQLLYRAHLVDDAEGLVWRRIWVISGLCWIPLLLLSLPHHQATLASGALPFWQDADVHIRFLLVIPILIAAELLVHLRVRGVVQQFLLRDLIPDEAMAQFNVAIERALRLRNSVLAELIIILVVTLGFYFLWRDYMQLGVNTWFAVHTADGVAFTPAGWWYAVVSLPVLRFLLLRWYFRVFIWIRFLWQVSRIELRLLPTHTDRLGGLGFIAGTFYIFMPLAVAHGALLAGVLANRVLYDGAVLTHFKVEIGLMVVFVQLMVLAPLLVFTLQLSRAKRAANREYGALVMQHNRQFEQKWLRGETKQYPDDEAILGNPDVSSLVDLGSSYDVVRQMRIVPITKDAVLTLAAATLLPLVPLLLTMMPMEELLKRLLGMLF</sequence>
<feature type="transmembrane region" description="Helical" evidence="1">
    <location>
        <begin position="87"/>
        <end position="107"/>
    </location>
</feature>
<feature type="transmembrane region" description="Helical" evidence="1">
    <location>
        <begin position="142"/>
        <end position="160"/>
    </location>
</feature>
<keyword evidence="1" id="KW-0472">Membrane</keyword>
<feature type="transmembrane region" description="Helical" evidence="1">
    <location>
        <begin position="233"/>
        <end position="259"/>
    </location>
</feature>
<proteinExistence type="predicted"/>
<protein>
    <submittedName>
        <fullName evidence="2">Uncharacterized protein</fullName>
    </submittedName>
</protein>
<reference evidence="2 3" key="1">
    <citation type="submission" date="2020-07" db="EMBL/GenBank/DDBJ databases">
        <title>Complete genome sequence of Chitinibacter sp. 2T18.</title>
        <authorList>
            <person name="Bae J.-W."/>
            <person name="Choi J.-W."/>
        </authorList>
    </citation>
    <scope>NUCLEOTIDE SEQUENCE [LARGE SCALE GENOMIC DNA]</scope>
    <source>
        <strain evidence="2 3">2T18</strain>
    </source>
</reference>
<evidence type="ECO:0000313" key="2">
    <source>
        <dbReference type="EMBL" id="QLG88403.1"/>
    </source>
</evidence>
<dbReference type="KEGG" id="chiz:HQ393_09165"/>
<gene>
    <name evidence="2" type="ORF">HQ393_09165</name>
</gene>
<feature type="transmembrane region" description="Helical" evidence="1">
    <location>
        <begin position="372"/>
        <end position="392"/>
    </location>
</feature>
<name>A0A7H9BI53_9NEIS</name>
<feature type="transmembrane region" description="Helical" evidence="1">
    <location>
        <begin position="187"/>
        <end position="212"/>
    </location>
</feature>
<feature type="transmembrane region" description="Helical" evidence="1">
    <location>
        <begin position="279"/>
        <end position="301"/>
    </location>
</feature>
<evidence type="ECO:0000313" key="3">
    <source>
        <dbReference type="Proteomes" id="UP000509597"/>
    </source>
</evidence>
<keyword evidence="1" id="KW-0812">Transmembrane</keyword>
<dbReference type="Proteomes" id="UP000509597">
    <property type="component" value="Chromosome"/>
</dbReference>
<accession>A0A7H9BI53</accession>
<keyword evidence="3" id="KW-1185">Reference proteome</keyword>
<organism evidence="2 3">
    <name type="scientific">Chitinibacter bivalviorum</name>
    <dbReference type="NCBI Taxonomy" id="2739434"/>
    <lineage>
        <taxon>Bacteria</taxon>
        <taxon>Pseudomonadati</taxon>
        <taxon>Pseudomonadota</taxon>
        <taxon>Betaproteobacteria</taxon>
        <taxon>Neisseriales</taxon>
        <taxon>Chitinibacteraceae</taxon>
        <taxon>Chitinibacter</taxon>
    </lineage>
</organism>
<dbReference type="RefSeq" id="WP_179354918.1">
    <property type="nucleotide sequence ID" value="NZ_CP058627.1"/>
</dbReference>